<sequence>MKTKWHLYIMWSVLSLGLLSCAADTNESASALRRKKIVKLGTTKSIPDAIKLSVTGERKSGQRVLTGSSPLFQISSQTSPVTPRFVRPEKPEAKIRSDFAALPDVSVTCSTSDFVVRVKPAFYGLGAEATELKLGSTCKSNGVLRPYGDLLFTYPLTACESQRELPHGYLVYKFVLHYEPSPKRFPSRAHRVDVEIECRYQRNHHVYQLAVQPTWQTAVVRKRLKGRPNDFQIELMDDSWSRPAMSQVYQLGQTVNFQVTASQLPTGWKLYINTCYAAPSSGSKSSLKYTIIDNFGCMLDSKRDPGASQFISRTDKTLRFSMNAFQFISDPDTEVDLHCKLFVTSEELGPAHKSCTYRGNRWEALAGDDSICECCNSQCVTSKPRRAMMEGSASSGSMSVSDQPYTTEDGFLPVSPSRITMTREGETTTAQENLWENVDVLQYHDGEEQGSTEEEEEEEELEDDEEEESRRGLILEVMTEPEPETFVFRDRVLVEEGKKSEEKDSSGLREAGSGYEVEENFLESGEEEGFEGWEGEQFVHLKHQKEGEVLRNWAQLEQLLSHDDLQREVQPLNSKGEEERRKYTGRSEEAESTRASEVERGNDDLADVVDDEQLTWYFTWR</sequence>
<dbReference type="GO" id="GO:0035803">
    <property type="term" value="P:egg coat formation"/>
    <property type="evidence" value="ECO:0007669"/>
    <property type="project" value="TreeGrafter"/>
</dbReference>
<feature type="signal peptide" evidence="17">
    <location>
        <begin position="1"/>
        <end position="23"/>
    </location>
</feature>
<keyword evidence="20" id="KW-1185">Reference proteome</keyword>
<feature type="region of interest" description="Disordered" evidence="16">
    <location>
        <begin position="497"/>
        <end position="517"/>
    </location>
</feature>
<feature type="compositionally biased region" description="Basic and acidic residues" evidence="16">
    <location>
        <begin position="575"/>
        <end position="603"/>
    </location>
</feature>
<evidence type="ECO:0000256" key="16">
    <source>
        <dbReference type="SAM" id="MobiDB-lite"/>
    </source>
</evidence>
<evidence type="ECO:0000256" key="2">
    <source>
        <dbReference type="ARBA" id="ARBA00004498"/>
    </source>
</evidence>
<feature type="region of interest" description="Disordered" evidence="16">
    <location>
        <begin position="564"/>
        <end position="605"/>
    </location>
</feature>
<dbReference type="PROSITE" id="PS51034">
    <property type="entry name" value="ZP_2"/>
    <property type="match status" value="1"/>
</dbReference>
<keyword evidence="5" id="KW-1003">Cell membrane</keyword>
<dbReference type="InterPro" id="IPR001507">
    <property type="entry name" value="ZP_dom"/>
</dbReference>
<feature type="region of interest" description="Disordered" evidence="16">
    <location>
        <begin position="447"/>
        <end position="470"/>
    </location>
</feature>
<dbReference type="SMART" id="SM00241">
    <property type="entry name" value="ZP"/>
    <property type="match status" value="1"/>
</dbReference>
<evidence type="ECO:0000256" key="11">
    <source>
        <dbReference type="ARBA" id="ARBA00022989"/>
    </source>
</evidence>
<protein>
    <recommendedName>
        <fullName evidence="4">Zona pellucida sperm-binding protein 3</fullName>
    </recommendedName>
    <alternativeName>
        <fullName evidence="15">Zona pellucida glycoprotein 3</fullName>
    </alternativeName>
</protein>
<dbReference type="FunFam" id="2.60.40.3210:FF:000001">
    <property type="entry name" value="Zona pellucida sperm-binding protein 3"/>
    <property type="match status" value="1"/>
</dbReference>
<keyword evidence="7" id="KW-0272">Extracellular matrix</keyword>
<evidence type="ECO:0000313" key="19">
    <source>
        <dbReference type="EMBL" id="CAK6976805.1"/>
    </source>
</evidence>
<feature type="region of interest" description="Disordered" evidence="16">
    <location>
        <begin position="390"/>
        <end position="418"/>
    </location>
</feature>
<feature type="compositionally biased region" description="Basic and acidic residues" evidence="16">
    <location>
        <begin position="497"/>
        <end position="507"/>
    </location>
</feature>
<evidence type="ECO:0000256" key="14">
    <source>
        <dbReference type="ARBA" id="ARBA00023180"/>
    </source>
</evidence>
<evidence type="ECO:0000256" key="15">
    <source>
        <dbReference type="ARBA" id="ARBA00030824"/>
    </source>
</evidence>
<dbReference type="PANTHER" id="PTHR11576:SF16">
    <property type="entry name" value="ZONA PELLUCIDA SPERM-BINDING PROTEIN 3"/>
    <property type="match status" value="1"/>
</dbReference>
<keyword evidence="9" id="KW-0812">Transmembrane</keyword>
<keyword evidence="13" id="KW-1015">Disulfide bond</keyword>
<dbReference type="FunFam" id="2.60.40.4100:FF:000002">
    <property type="entry name" value="Zona pellucida sperm-binding protein 3"/>
    <property type="match status" value="1"/>
</dbReference>
<feature type="compositionally biased region" description="Acidic residues" evidence="16">
    <location>
        <begin position="448"/>
        <end position="467"/>
    </location>
</feature>
<dbReference type="AlphaFoldDB" id="A0AAV1Q0A5"/>
<keyword evidence="14" id="KW-0325">Glycoprotein</keyword>
<feature type="compositionally biased region" description="Low complexity" evidence="16">
    <location>
        <begin position="390"/>
        <end position="401"/>
    </location>
</feature>
<evidence type="ECO:0000256" key="17">
    <source>
        <dbReference type="SAM" id="SignalP"/>
    </source>
</evidence>
<dbReference type="PROSITE" id="PS51257">
    <property type="entry name" value="PROKAR_LIPOPROTEIN"/>
    <property type="match status" value="1"/>
</dbReference>
<keyword evidence="6" id="KW-0964">Secreted</keyword>
<evidence type="ECO:0000256" key="4">
    <source>
        <dbReference type="ARBA" id="ARBA00017980"/>
    </source>
</evidence>
<proteinExistence type="inferred from homology"/>
<dbReference type="GO" id="GO:0031012">
    <property type="term" value="C:extracellular matrix"/>
    <property type="evidence" value="ECO:0007669"/>
    <property type="project" value="TreeGrafter"/>
</dbReference>
<comment type="similarity">
    <text evidence="3">Belongs to the ZP domain family. ZPC subfamily.</text>
</comment>
<evidence type="ECO:0000256" key="8">
    <source>
        <dbReference type="ARBA" id="ARBA00022685"/>
    </source>
</evidence>
<evidence type="ECO:0000256" key="10">
    <source>
        <dbReference type="ARBA" id="ARBA00022729"/>
    </source>
</evidence>
<feature type="domain" description="ZP" evidence="18">
    <location>
        <begin position="108"/>
        <end position="362"/>
    </location>
</feature>
<gene>
    <name evidence="19" type="ORF">FSCOSCO3_A014550</name>
</gene>
<keyword evidence="8" id="KW-0165">Cleavage on pair of basic residues</keyword>
<comment type="caution">
    <text evidence="19">The sequence shown here is derived from an EMBL/GenBank/DDBJ whole genome shotgun (WGS) entry which is preliminary data.</text>
</comment>
<dbReference type="InterPro" id="IPR055355">
    <property type="entry name" value="ZP-C"/>
</dbReference>
<dbReference type="GO" id="GO:0005886">
    <property type="term" value="C:plasma membrane"/>
    <property type="evidence" value="ECO:0007669"/>
    <property type="project" value="UniProtKB-SubCell"/>
</dbReference>
<organism evidence="19 20">
    <name type="scientific">Scomber scombrus</name>
    <name type="common">Atlantic mackerel</name>
    <name type="synonym">Scomber vernalis</name>
    <dbReference type="NCBI Taxonomy" id="13677"/>
    <lineage>
        <taxon>Eukaryota</taxon>
        <taxon>Metazoa</taxon>
        <taxon>Chordata</taxon>
        <taxon>Craniata</taxon>
        <taxon>Vertebrata</taxon>
        <taxon>Euteleostomi</taxon>
        <taxon>Actinopterygii</taxon>
        <taxon>Neopterygii</taxon>
        <taxon>Teleostei</taxon>
        <taxon>Neoteleostei</taxon>
        <taxon>Acanthomorphata</taxon>
        <taxon>Pelagiaria</taxon>
        <taxon>Scombriformes</taxon>
        <taxon>Scombridae</taxon>
        <taxon>Scomber</taxon>
    </lineage>
</organism>
<keyword evidence="12" id="KW-0472">Membrane</keyword>
<evidence type="ECO:0000256" key="1">
    <source>
        <dbReference type="ARBA" id="ARBA00004251"/>
    </source>
</evidence>
<evidence type="ECO:0000256" key="7">
    <source>
        <dbReference type="ARBA" id="ARBA00022530"/>
    </source>
</evidence>
<dbReference type="Gene3D" id="2.60.40.4100">
    <property type="entry name" value="Zona pellucida, ZP-C domain"/>
    <property type="match status" value="1"/>
</dbReference>
<evidence type="ECO:0000256" key="6">
    <source>
        <dbReference type="ARBA" id="ARBA00022525"/>
    </source>
</evidence>
<dbReference type="PANTHER" id="PTHR11576">
    <property type="entry name" value="ZONA PELLUCIDA SPERM-BINDING PROTEIN 3"/>
    <property type="match status" value="1"/>
</dbReference>
<dbReference type="InterPro" id="IPR055356">
    <property type="entry name" value="ZP-N"/>
</dbReference>
<accession>A0AAV1Q0A5</accession>
<dbReference type="EMBL" id="CAWUFR010000365">
    <property type="protein sequence ID" value="CAK6976805.1"/>
    <property type="molecule type" value="Genomic_DNA"/>
</dbReference>
<comment type="subcellular location">
    <subcellularLocation>
        <location evidence="1">Cell membrane</location>
        <topology evidence="1">Single-pass type I membrane protein</topology>
    </subcellularLocation>
    <subcellularLocation>
        <location evidence="2">Secreted</location>
        <location evidence="2">Extracellular space</location>
        <location evidence="2">Extracellular matrix</location>
    </subcellularLocation>
</comment>
<evidence type="ECO:0000256" key="5">
    <source>
        <dbReference type="ARBA" id="ARBA00022475"/>
    </source>
</evidence>
<feature type="chain" id="PRO_5043931612" description="Zona pellucida sperm-binding protein 3" evidence="17">
    <location>
        <begin position="24"/>
        <end position="621"/>
    </location>
</feature>
<dbReference type="GO" id="GO:0007339">
    <property type="term" value="P:binding of sperm to zona pellucida"/>
    <property type="evidence" value="ECO:0007669"/>
    <property type="project" value="TreeGrafter"/>
</dbReference>
<reference evidence="19 20" key="1">
    <citation type="submission" date="2024-01" db="EMBL/GenBank/DDBJ databases">
        <authorList>
            <person name="Alioto T."/>
            <person name="Alioto T."/>
            <person name="Gomez Garrido J."/>
        </authorList>
    </citation>
    <scope>NUCLEOTIDE SEQUENCE [LARGE SCALE GENOMIC DNA]</scope>
</reference>
<keyword evidence="11" id="KW-1133">Transmembrane helix</keyword>
<evidence type="ECO:0000256" key="3">
    <source>
        <dbReference type="ARBA" id="ARBA00006735"/>
    </source>
</evidence>
<dbReference type="Gene3D" id="2.60.40.3210">
    <property type="entry name" value="Zona pellucida, ZP-N domain"/>
    <property type="match status" value="1"/>
</dbReference>
<dbReference type="InterPro" id="IPR042235">
    <property type="entry name" value="ZP-C_dom"/>
</dbReference>
<evidence type="ECO:0000256" key="9">
    <source>
        <dbReference type="ARBA" id="ARBA00022692"/>
    </source>
</evidence>
<dbReference type="Pfam" id="PF00100">
    <property type="entry name" value="Zona_pellucida"/>
    <property type="match status" value="1"/>
</dbReference>
<keyword evidence="10 17" id="KW-0732">Signal</keyword>
<evidence type="ECO:0000256" key="13">
    <source>
        <dbReference type="ARBA" id="ARBA00023157"/>
    </source>
</evidence>
<evidence type="ECO:0000259" key="18">
    <source>
        <dbReference type="PROSITE" id="PS51034"/>
    </source>
</evidence>
<dbReference type="Proteomes" id="UP001314229">
    <property type="component" value="Unassembled WGS sequence"/>
</dbReference>
<dbReference type="GO" id="GO:2000344">
    <property type="term" value="P:positive regulation of acrosome reaction"/>
    <property type="evidence" value="ECO:0007669"/>
    <property type="project" value="TreeGrafter"/>
</dbReference>
<evidence type="ECO:0000313" key="20">
    <source>
        <dbReference type="Proteomes" id="UP001314229"/>
    </source>
</evidence>
<name>A0AAV1Q0A5_SCOSC</name>
<evidence type="ECO:0000256" key="12">
    <source>
        <dbReference type="ARBA" id="ARBA00023136"/>
    </source>
</evidence>
<dbReference type="GO" id="GO:0032190">
    <property type="term" value="F:acrosin binding"/>
    <property type="evidence" value="ECO:0007669"/>
    <property type="project" value="TreeGrafter"/>
</dbReference>
<dbReference type="Pfam" id="PF23344">
    <property type="entry name" value="ZP-N"/>
    <property type="match status" value="1"/>
</dbReference>